<accession>A0A0Q2M3Z5</accession>
<dbReference type="Proteomes" id="UP000250136">
    <property type="component" value="Chromosome"/>
</dbReference>
<dbReference type="InterPro" id="IPR038389">
    <property type="entry name" value="PSMG2_sf"/>
</dbReference>
<keyword evidence="1" id="KW-0175">Coiled coil</keyword>
<keyword evidence="7" id="KW-1185">Reference proteome</keyword>
<dbReference type="Pfam" id="PF09754">
    <property type="entry name" value="PAC2"/>
    <property type="match status" value="1"/>
</dbReference>
<dbReference type="STRING" id="277988.SAMN05216170_1617"/>
<dbReference type="EMBL" id="FOIW01000002">
    <property type="protein sequence ID" value="SEW10745.1"/>
    <property type="molecule type" value="Genomic_DNA"/>
</dbReference>
<dbReference type="AlphaFoldDB" id="A0A0Q2M3Z5"/>
<reference evidence="2 7" key="2">
    <citation type="submission" date="2016-04" db="EMBL/GenBank/DDBJ databases">
        <title>Complete genome sequence of Thermococcus thioreducens type strain OGL-20P.</title>
        <authorList>
            <person name="Oger P.M."/>
        </authorList>
    </citation>
    <scope>NUCLEOTIDE SEQUENCE [LARGE SCALE GENOMIC DNA]</scope>
    <source>
        <strain evidence="2 7">OGL-20P</strain>
    </source>
</reference>
<evidence type="ECO:0000313" key="7">
    <source>
        <dbReference type="Proteomes" id="UP000250136"/>
    </source>
</evidence>
<protein>
    <submittedName>
        <fullName evidence="3">3-isopropylmalate dehydratase</fullName>
    </submittedName>
    <submittedName>
        <fullName evidence="2">Proteasome assembly chaperone family protein</fullName>
    </submittedName>
</protein>
<reference evidence="4 6" key="3">
    <citation type="submission" date="2016-10" db="EMBL/GenBank/DDBJ databases">
        <authorList>
            <person name="de Groot N.N."/>
        </authorList>
    </citation>
    <scope>NUCLEOTIDE SEQUENCE [LARGE SCALE GENOMIC DNA]</scope>
    <source>
        <strain evidence="4 6">OGL-20</strain>
    </source>
</reference>
<evidence type="ECO:0000313" key="2">
    <source>
        <dbReference type="EMBL" id="ASJ11972.1"/>
    </source>
</evidence>
<gene>
    <name evidence="2" type="ORF">A3L14_03295</name>
    <name evidence="3" type="ORF">AMR53_04270</name>
    <name evidence="4" type="ORF">SAMN05216170_1617</name>
</gene>
<proteinExistence type="predicted"/>
<dbReference type="GeneID" id="33333415"/>
<dbReference type="GO" id="GO:0000502">
    <property type="term" value="C:proteasome complex"/>
    <property type="evidence" value="ECO:0007669"/>
    <property type="project" value="UniProtKB-KW"/>
</dbReference>
<name>A0A0Q2M3Z5_9EURY</name>
<sequence>MKESVIHVYERPELRDPVFIEGLPGIGLVGKLAAEHLIQELNAVKFADLYSPHFMHQVLIKKNSVVELMKNEFYYWKNPDENGRDIIIITGDQQVPPTDSPGHFEVVGKMLDFVNEFGVREIITMGGYQVPELQGEPRVLAAVTHEELVEYYQKKLEGCQVEVIWREDEGGAIVGAAGLLLGMGKLRSMYGISLLGESLGYIVDAKAAKSVLLAVTKILGLELDMTALEERAKETEEILRKVQEMQRAMLEQQMPPTPEEEDRGYL</sequence>
<dbReference type="PANTHER" id="PTHR35610:SF7">
    <property type="entry name" value="3-ISOPROPYLMALATE DEHYDRATASE"/>
    <property type="match status" value="1"/>
</dbReference>
<dbReference type="KEGG" id="ttd:A3L14_03295"/>
<evidence type="ECO:0000313" key="6">
    <source>
        <dbReference type="Proteomes" id="UP000182125"/>
    </source>
</evidence>
<dbReference type="Proteomes" id="UP000051862">
    <property type="component" value="Unassembled WGS sequence"/>
</dbReference>
<dbReference type="SUPFAM" id="SSF159659">
    <property type="entry name" value="Cgl1923-like"/>
    <property type="match status" value="1"/>
</dbReference>
<dbReference type="PANTHER" id="PTHR35610">
    <property type="entry name" value="3-ISOPROPYLMALATE DEHYDRATASE-RELATED"/>
    <property type="match status" value="1"/>
</dbReference>
<evidence type="ECO:0000313" key="5">
    <source>
        <dbReference type="Proteomes" id="UP000051862"/>
    </source>
</evidence>
<dbReference type="EMBL" id="CP015105">
    <property type="protein sequence ID" value="ASJ11972.1"/>
    <property type="molecule type" value="Genomic_DNA"/>
</dbReference>
<dbReference type="NCBIfam" id="TIGR00162">
    <property type="entry name" value="proteasome assembly chaperone family protein"/>
    <property type="match status" value="1"/>
</dbReference>
<evidence type="ECO:0000313" key="4">
    <source>
        <dbReference type="EMBL" id="SEW10745.1"/>
    </source>
</evidence>
<dbReference type="PATRIC" id="fig|277988.4.peg.896"/>
<reference evidence="3 5" key="1">
    <citation type="submission" date="2015-08" db="EMBL/GenBank/DDBJ databases">
        <title>Thermococcus thioreducens DSM 14981 genome sequencing.</title>
        <authorList>
            <person name="Hong S.-J."/>
            <person name="Kim M.-C."/>
            <person name="Shin J.-H."/>
        </authorList>
    </citation>
    <scope>NUCLEOTIDE SEQUENCE [LARGE SCALE GENOMIC DNA]</scope>
    <source>
        <strain evidence="3 5">DSM 14981</strain>
    </source>
</reference>
<evidence type="ECO:0000313" key="3">
    <source>
        <dbReference type="EMBL" id="KQH82801.1"/>
    </source>
</evidence>
<feature type="coiled-coil region" evidence="1">
    <location>
        <begin position="218"/>
        <end position="248"/>
    </location>
</feature>
<organism evidence="3 5">
    <name type="scientific">Thermococcus thioreducens</name>
    <dbReference type="NCBI Taxonomy" id="277988"/>
    <lineage>
        <taxon>Archaea</taxon>
        <taxon>Methanobacteriati</taxon>
        <taxon>Methanobacteriota</taxon>
        <taxon>Thermococci</taxon>
        <taxon>Thermococcales</taxon>
        <taxon>Thermococcaceae</taxon>
        <taxon>Thermococcus</taxon>
    </lineage>
</organism>
<dbReference type="InterPro" id="IPR019151">
    <property type="entry name" value="Proteasome_assmbl_chaperone_2"/>
</dbReference>
<dbReference type="Gene3D" id="3.40.50.10900">
    <property type="entry name" value="PAC-like subunit"/>
    <property type="match status" value="1"/>
</dbReference>
<keyword evidence="2" id="KW-0647">Proteasome</keyword>
<dbReference type="Proteomes" id="UP000182125">
    <property type="component" value="Unassembled WGS sequence"/>
</dbReference>
<dbReference type="InterPro" id="IPR004426">
    <property type="entry name" value="MJ1210-like"/>
</dbReference>
<dbReference type="EMBL" id="LIXN01000006">
    <property type="protein sequence ID" value="KQH82801.1"/>
    <property type="molecule type" value="Genomic_DNA"/>
</dbReference>
<evidence type="ECO:0000256" key="1">
    <source>
        <dbReference type="SAM" id="Coils"/>
    </source>
</evidence>
<dbReference type="RefSeq" id="WP_055429073.1">
    <property type="nucleotide sequence ID" value="NZ_CP015105.1"/>
</dbReference>
<dbReference type="OrthoDB" id="31247at2157"/>